<dbReference type="EMBL" id="NVPQ01000057">
    <property type="protein sequence ID" value="PDY39383.1"/>
    <property type="molecule type" value="Genomic_DNA"/>
</dbReference>
<dbReference type="SUPFAM" id="SSF109854">
    <property type="entry name" value="DinB/YfiT-like putative metalloenzymes"/>
    <property type="match status" value="1"/>
</dbReference>
<feature type="binding site" evidence="3">
    <location>
        <position position="44"/>
    </location>
    <ligand>
        <name>a divalent metal cation</name>
        <dbReference type="ChEBI" id="CHEBI:60240"/>
    </ligand>
</feature>
<dbReference type="GO" id="GO:0046872">
    <property type="term" value="F:metal ion binding"/>
    <property type="evidence" value="ECO:0007669"/>
    <property type="project" value="UniProtKB-KW"/>
</dbReference>
<dbReference type="InterPro" id="IPR034660">
    <property type="entry name" value="DinB/YfiT-like"/>
</dbReference>
<sequence>MNTLIQTVKEQWNKISLAEEKDISGTKISKGDLLLFLIQYQIQHLGKMTILMRQANLKMPAIYGPAIEEWANLGTKAPKYNFNYDFDLNNGL</sequence>
<proteinExistence type="inferred from homology"/>
<evidence type="ECO:0000256" key="1">
    <source>
        <dbReference type="ARBA" id="ARBA00008635"/>
    </source>
</evidence>
<accession>A0A2A7BNQ8</accession>
<evidence type="ECO:0000313" key="5">
    <source>
        <dbReference type="Proteomes" id="UP000220111"/>
    </source>
</evidence>
<name>A0A2A7BNQ8_9BACI</name>
<evidence type="ECO:0000256" key="2">
    <source>
        <dbReference type="ARBA" id="ARBA00022723"/>
    </source>
</evidence>
<protein>
    <recommendedName>
        <fullName evidence="6">DinB family protein</fullName>
    </recommendedName>
</protein>
<dbReference type="Pfam" id="PF05163">
    <property type="entry name" value="DinB"/>
    <property type="match status" value="1"/>
</dbReference>
<evidence type="ECO:0008006" key="6">
    <source>
        <dbReference type="Google" id="ProtNLM"/>
    </source>
</evidence>
<evidence type="ECO:0000313" key="4">
    <source>
        <dbReference type="EMBL" id="PDY39383.1"/>
    </source>
</evidence>
<gene>
    <name evidence="4" type="ORF">COO17_18975</name>
</gene>
<keyword evidence="2 3" id="KW-0479">Metal-binding</keyword>
<dbReference type="Gene3D" id="1.20.120.450">
    <property type="entry name" value="dinb family like domain"/>
    <property type="match status" value="1"/>
</dbReference>
<comment type="caution">
    <text evidence="4">The sequence shown here is derived from an EMBL/GenBank/DDBJ whole genome shotgun (WGS) entry which is preliminary data.</text>
</comment>
<dbReference type="InterPro" id="IPR007837">
    <property type="entry name" value="DinB"/>
</dbReference>
<comment type="similarity">
    <text evidence="1">Belongs to the DinB family.</text>
</comment>
<dbReference type="Proteomes" id="UP000220111">
    <property type="component" value="Unassembled WGS sequence"/>
</dbReference>
<evidence type="ECO:0000256" key="3">
    <source>
        <dbReference type="PIRSR" id="PIRSR607837-1"/>
    </source>
</evidence>
<dbReference type="RefSeq" id="WP_097815660.1">
    <property type="nucleotide sequence ID" value="NZ_NVPQ01000057.1"/>
</dbReference>
<reference evidence="4 5" key="1">
    <citation type="submission" date="2017-09" db="EMBL/GenBank/DDBJ databases">
        <title>Large-scale bioinformatics analysis of Bacillus genomes uncovers conserved roles of natural products in bacterial physiology.</title>
        <authorList>
            <consortium name="Agbiome Team Llc"/>
            <person name="Bleich R.M."/>
            <person name="Grubbs K.J."/>
            <person name="Santa Maria K.C."/>
            <person name="Allen S.E."/>
            <person name="Farag S."/>
            <person name="Shank E.A."/>
            <person name="Bowers A."/>
        </authorList>
    </citation>
    <scope>NUCLEOTIDE SEQUENCE [LARGE SCALE GENOMIC DNA]</scope>
    <source>
        <strain evidence="4 5">AFS098222</strain>
    </source>
</reference>
<dbReference type="AlphaFoldDB" id="A0A2A7BNQ8"/>
<organism evidence="4 5">
    <name type="scientific">Bacillus wiedmannii</name>
    <dbReference type="NCBI Taxonomy" id="1890302"/>
    <lineage>
        <taxon>Bacteria</taxon>
        <taxon>Bacillati</taxon>
        <taxon>Bacillota</taxon>
        <taxon>Bacilli</taxon>
        <taxon>Bacillales</taxon>
        <taxon>Bacillaceae</taxon>
        <taxon>Bacillus</taxon>
        <taxon>Bacillus cereus group</taxon>
    </lineage>
</organism>